<comment type="caution">
    <text evidence="1">The sequence shown here is derived from an EMBL/GenBank/DDBJ whole genome shotgun (WGS) entry which is preliminary data.</text>
</comment>
<dbReference type="OrthoDB" id="88903at2"/>
<dbReference type="PATRIC" id="fig|999422.3.peg.48"/>
<accession>H1HIQ5</accession>
<evidence type="ECO:0000313" key="2">
    <source>
        <dbReference type="Proteomes" id="UP000003167"/>
    </source>
</evidence>
<evidence type="ECO:0000313" key="1">
    <source>
        <dbReference type="EMBL" id="EHO75112.1"/>
    </source>
</evidence>
<gene>
    <name evidence="1" type="ORF">HMPREF9944_00049</name>
</gene>
<dbReference type="EMBL" id="AGEK01000002">
    <property type="protein sequence ID" value="EHO75112.1"/>
    <property type="molecule type" value="Genomic_DNA"/>
</dbReference>
<dbReference type="STRING" id="999422.HMPREF9944_00049"/>
<keyword evidence="2" id="KW-1185">Reference proteome</keyword>
<dbReference type="RefSeq" id="WP_008563613.1">
    <property type="nucleotide sequence ID" value="NZ_JH594500.1"/>
</dbReference>
<name>H1HIQ5_9BACT</name>
<organism evidence="1 2">
    <name type="scientific">Segatella maculosa OT 289</name>
    <dbReference type="NCBI Taxonomy" id="999422"/>
    <lineage>
        <taxon>Bacteria</taxon>
        <taxon>Pseudomonadati</taxon>
        <taxon>Bacteroidota</taxon>
        <taxon>Bacteroidia</taxon>
        <taxon>Bacteroidales</taxon>
        <taxon>Prevotellaceae</taxon>
        <taxon>Segatella</taxon>
    </lineage>
</organism>
<dbReference type="HOGENOM" id="CLU_1223849_0_0_10"/>
<reference evidence="1 2" key="1">
    <citation type="submission" date="2011-12" db="EMBL/GenBank/DDBJ databases">
        <title>The Genome Sequence of Prevotella maculosa OT 289.</title>
        <authorList>
            <consortium name="The Broad Institute Genome Sequencing Platform"/>
            <person name="Earl A."/>
            <person name="Ward D."/>
            <person name="Feldgarden M."/>
            <person name="Gevers D."/>
            <person name="Izard J."/>
            <person name="Blanton J.M."/>
            <person name="Mathney J."/>
            <person name="Tanner A.C."/>
            <person name="Dewhirst F.E."/>
            <person name="Young S.K."/>
            <person name="Zeng Q."/>
            <person name="Gargeya S."/>
            <person name="Fitzgerald M."/>
            <person name="Haas B."/>
            <person name="Abouelleil A."/>
            <person name="Alvarado L."/>
            <person name="Arachchi H.M."/>
            <person name="Berlin A."/>
            <person name="Chapman S.B."/>
            <person name="Gearin G."/>
            <person name="Goldberg J."/>
            <person name="Griggs A."/>
            <person name="Gujja S."/>
            <person name="Hansen M."/>
            <person name="Heiman D."/>
            <person name="Howarth C."/>
            <person name="Larimer J."/>
            <person name="Lui A."/>
            <person name="MacDonald P.J.P."/>
            <person name="McCowen C."/>
            <person name="Montmayeur A."/>
            <person name="Murphy C."/>
            <person name="Neiman D."/>
            <person name="Pearson M."/>
            <person name="Priest M."/>
            <person name="Roberts A."/>
            <person name="Saif S."/>
            <person name="Shea T."/>
            <person name="Sisk P."/>
            <person name="Stolte C."/>
            <person name="Sykes S."/>
            <person name="Wortman J."/>
            <person name="Nusbaum C."/>
            <person name="Birren B."/>
        </authorList>
    </citation>
    <scope>NUCLEOTIDE SEQUENCE [LARGE SCALE GENOMIC DNA]</scope>
    <source>
        <strain evidence="1 2">OT 289</strain>
    </source>
</reference>
<sequence length="226" mass="26461">MSAKDVGLVVKNHWLHERSRLFEKYAAKMSLTIDNVEIKLDYPDAGWIDMHILVNGEEKELINLSDVYEPFEDIKEWLENIVSHVFDFTPFGVNIYDESYNYILYYEPILFQTDELLTPTSPELCGLFYIYDGCEGKIMADAVCETKAFVGNLYKKIIEFAQTASMNDDFIDDWCWQAYNEECAKMWKENDPDIKNLFICKVTSERVEKFLSDNNSTVRFIPIKTK</sequence>
<proteinExistence type="predicted"/>
<dbReference type="AlphaFoldDB" id="H1HIQ5"/>
<protein>
    <submittedName>
        <fullName evidence="1">Uncharacterized protein</fullName>
    </submittedName>
</protein>
<dbReference type="Proteomes" id="UP000003167">
    <property type="component" value="Unassembled WGS sequence"/>
</dbReference>